<sequence>MPLDTLNRVAVRDLGPKGRGMVALLPIPRGLLIDSAPVLILPPEDRRRMEDSRVAHYWFYWDEGATDEDWSAAIALGPVSLCNHSEAPNSRFEADLESCRIDLYALRDIQAGEEITFDYGCELWFEVKD</sequence>
<evidence type="ECO:0000259" key="1">
    <source>
        <dbReference type="PROSITE" id="PS50280"/>
    </source>
</evidence>
<dbReference type="KEGG" id="acru:HHL28_07235"/>
<accession>A0A858R6L1</accession>
<dbReference type="SUPFAM" id="SSF82199">
    <property type="entry name" value="SET domain"/>
    <property type="match status" value="1"/>
</dbReference>
<dbReference type="SMART" id="SM00317">
    <property type="entry name" value="SET"/>
    <property type="match status" value="1"/>
</dbReference>
<dbReference type="PROSITE" id="PS50280">
    <property type="entry name" value="SET"/>
    <property type="match status" value="1"/>
</dbReference>
<feature type="domain" description="SET" evidence="1">
    <location>
        <begin position="7"/>
        <end position="120"/>
    </location>
</feature>
<dbReference type="EMBL" id="CP051775">
    <property type="protein sequence ID" value="QJE72912.1"/>
    <property type="molecule type" value="Genomic_DNA"/>
</dbReference>
<organism evidence="2 3">
    <name type="scientific">Aerophototrophica crusticola</name>
    <dbReference type="NCBI Taxonomy" id="1709002"/>
    <lineage>
        <taxon>Bacteria</taxon>
        <taxon>Pseudomonadati</taxon>
        <taxon>Pseudomonadota</taxon>
        <taxon>Alphaproteobacteria</taxon>
        <taxon>Rhodospirillales</taxon>
        <taxon>Rhodospirillaceae</taxon>
        <taxon>Aerophototrophica</taxon>
    </lineage>
</organism>
<dbReference type="InterPro" id="IPR001214">
    <property type="entry name" value="SET_dom"/>
</dbReference>
<reference evidence="2" key="1">
    <citation type="submission" date="2020-04" db="EMBL/GenBank/DDBJ databases">
        <title>A desert anoxygenic phototrophic bacterium fixes CO2 using RubisCO under aerobic conditions.</title>
        <authorList>
            <person name="Tang K."/>
        </authorList>
    </citation>
    <scope>NUCLEOTIDE SEQUENCE [LARGE SCALE GENOMIC DNA]</scope>
    <source>
        <strain evidence="2">MIMtkB3</strain>
    </source>
</reference>
<keyword evidence="3" id="KW-1185">Reference proteome</keyword>
<evidence type="ECO:0000313" key="3">
    <source>
        <dbReference type="Proteomes" id="UP000501891"/>
    </source>
</evidence>
<proteinExistence type="predicted"/>
<dbReference type="InterPro" id="IPR046341">
    <property type="entry name" value="SET_dom_sf"/>
</dbReference>
<dbReference type="Gene3D" id="2.170.270.10">
    <property type="entry name" value="SET domain"/>
    <property type="match status" value="1"/>
</dbReference>
<gene>
    <name evidence="2" type="ORF">HHL28_07235</name>
</gene>
<dbReference type="GO" id="GO:0062122">
    <property type="term" value="F:histone H3K37 methyltransferase activity"/>
    <property type="evidence" value="ECO:0007669"/>
    <property type="project" value="InterPro"/>
</dbReference>
<dbReference type="AlphaFoldDB" id="A0A858R6L1"/>
<name>A0A858R6L1_9PROT</name>
<dbReference type="PIRSF" id="PIRSF022536">
    <property type="entry name" value="A612L_SET"/>
    <property type="match status" value="1"/>
</dbReference>
<evidence type="ECO:0000313" key="2">
    <source>
        <dbReference type="EMBL" id="QJE72912.1"/>
    </source>
</evidence>
<dbReference type="InterPro" id="IPR009207">
    <property type="entry name" value="SET7_MeTrfase"/>
</dbReference>
<protein>
    <submittedName>
        <fullName evidence="2">SET domain-containing protein</fullName>
    </submittedName>
</protein>
<dbReference type="Pfam" id="PF00856">
    <property type="entry name" value="SET"/>
    <property type="match status" value="1"/>
</dbReference>
<dbReference type="Proteomes" id="UP000501891">
    <property type="component" value="Chromosome"/>
</dbReference>